<evidence type="ECO:0000313" key="3">
    <source>
        <dbReference type="EMBL" id="CDO56939.1"/>
    </source>
</evidence>
<sequence length="664" mass="75885">MDVLFYELDNEEQFWDELSDITSRDYHSHVAVEKALLSYLHFASLFLDKYLCYDEQLSKCVKKLVHSPIFRNNKAYVRRRFASLMASELVQGNMSKKIIIGAFLLIDGRIHSWTLEMLEEEKALPSIISTIWENHDQEGPRSVILSRIFLDLLYEMCKVQKLDVSDLQQISVKFIEYLFAAIENRDDYDHDPYGYALLKVLLALNEQFMIKSYETYQAKVGISESEPDTIELQRSISLPESTTLEVVFVNKVFDTLAKHKERYPTFGENIVFLLNRSNDTCIQLMTLKFLYLIFSTAETCDYIYLNDLKVIVDVFIRELQDLPVEEERLRHTYLRVFLPLLLYTELRRDEYKRKEIISILDSMCGESSVFEISVTTRRLASRCLSVDWLNYSSTRPSHTRSISETNLTVNNTTKYHGRSASETPHTTDCLNQCRQSNYSLSPGSDTKYTVSQPTSPASSLTSITSTLTLSANNTENAGNSVRMTYSEDANNAKEIENKNVKNQSSTATSSASSNPLHLPRIPPPPLHLPRIPPPPPPSRLVHALHEFRRHRKPPPPIPTEINNLCGMPPPLPSPRKRHSQHKHNDSDLDLANFSLPPIKENTVHTCREVKDIDPLTSNSNPGSDSDEFSVSTTKNLPPLPRKRRVVPAPPPPPPNPRRITIHSL</sequence>
<feature type="region of interest" description="Disordered" evidence="1">
    <location>
        <begin position="612"/>
        <end position="664"/>
    </location>
</feature>
<dbReference type="InterPro" id="IPR018556">
    <property type="entry name" value="SPIN90/Ldb17_LRD"/>
</dbReference>
<feature type="compositionally biased region" description="Polar residues" evidence="1">
    <location>
        <begin position="615"/>
        <end position="633"/>
    </location>
</feature>
<evidence type="ECO:0000313" key="4">
    <source>
        <dbReference type="Proteomes" id="UP000242525"/>
    </source>
</evidence>
<feature type="compositionally biased region" description="Pro residues" evidence="1">
    <location>
        <begin position="520"/>
        <end position="538"/>
    </location>
</feature>
<reference evidence="3" key="1">
    <citation type="submission" date="2014-03" db="EMBL/GenBank/DDBJ databases">
        <authorList>
            <person name="Casaregola S."/>
        </authorList>
    </citation>
    <scope>NUCLEOTIDE SEQUENCE [LARGE SCALE GENOMIC DNA]</scope>
    <source>
        <strain evidence="3">CLIB 918</strain>
    </source>
</reference>
<protein>
    <submittedName>
        <fullName evidence="3">Similar to Saccharomyces cerevisiae YDL146W LDB17 Protein involved in the regulation of endocytosis</fullName>
    </submittedName>
</protein>
<feature type="domain" description="SPIN90/Ldb17 leucine-rich" evidence="2">
    <location>
        <begin position="191"/>
        <end position="356"/>
    </location>
</feature>
<dbReference type="GO" id="GO:0051666">
    <property type="term" value="P:actin cortical patch localization"/>
    <property type="evidence" value="ECO:0007669"/>
    <property type="project" value="TreeGrafter"/>
</dbReference>
<proteinExistence type="predicted"/>
<dbReference type="OrthoDB" id="445362at2759"/>
<comment type="caution">
    <text evidence="3">The sequence shown here is derived from an EMBL/GenBank/DDBJ whole genome shotgun (WGS) entry which is preliminary data.</text>
</comment>
<dbReference type="GO" id="GO:0006897">
    <property type="term" value="P:endocytosis"/>
    <property type="evidence" value="ECO:0007669"/>
    <property type="project" value="TreeGrafter"/>
</dbReference>
<dbReference type="GO" id="GO:0000147">
    <property type="term" value="P:actin cortical patch assembly"/>
    <property type="evidence" value="ECO:0007669"/>
    <property type="project" value="TreeGrafter"/>
</dbReference>
<gene>
    <name evidence="3" type="ORF">BN980_GECA17s02353g</name>
</gene>
<dbReference type="Proteomes" id="UP000242525">
    <property type="component" value="Unassembled WGS sequence"/>
</dbReference>
<dbReference type="Pfam" id="PF09431">
    <property type="entry name" value="SPIN90_LRD"/>
    <property type="match status" value="1"/>
</dbReference>
<dbReference type="PANTHER" id="PTHR13357:SF1">
    <property type="entry name" value="NCK-INTERACTING PROTEIN WITH SH3 DOMAIN"/>
    <property type="match status" value="1"/>
</dbReference>
<name>A0A0J9XHA4_GEOCN</name>
<feature type="region of interest" description="Disordered" evidence="1">
    <location>
        <begin position="440"/>
        <end position="461"/>
    </location>
</feature>
<dbReference type="InterPro" id="IPR030125">
    <property type="entry name" value="SPIN90/Ldb17"/>
</dbReference>
<dbReference type="AlphaFoldDB" id="A0A0J9XHA4"/>
<dbReference type="GO" id="GO:0071933">
    <property type="term" value="F:Arp2/3 complex binding"/>
    <property type="evidence" value="ECO:0007669"/>
    <property type="project" value="TreeGrafter"/>
</dbReference>
<feature type="region of interest" description="Disordered" evidence="1">
    <location>
        <begin position="495"/>
        <end position="595"/>
    </location>
</feature>
<dbReference type="GO" id="GO:0030479">
    <property type="term" value="C:actin cortical patch"/>
    <property type="evidence" value="ECO:0007669"/>
    <property type="project" value="TreeGrafter"/>
</dbReference>
<evidence type="ECO:0000256" key="1">
    <source>
        <dbReference type="SAM" id="MobiDB-lite"/>
    </source>
</evidence>
<organism evidence="3 4">
    <name type="scientific">Geotrichum candidum</name>
    <name type="common">Oospora lactis</name>
    <name type="synonym">Dipodascus geotrichum</name>
    <dbReference type="NCBI Taxonomy" id="1173061"/>
    <lineage>
        <taxon>Eukaryota</taxon>
        <taxon>Fungi</taxon>
        <taxon>Dikarya</taxon>
        <taxon>Ascomycota</taxon>
        <taxon>Saccharomycotina</taxon>
        <taxon>Dipodascomycetes</taxon>
        <taxon>Dipodascales</taxon>
        <taxon>Dipodascaceae</taxon>
        <taxon>Geotrichum</taxon>
    </lineage>
</organism>
<feature type="compositionally biased region" description="Low complexity" evidence="1">
    <location>
        <begin position="504"/>
        <end position="519"/>
    </location>
</feature>
<dbReference type="STRING" id="1173061.A0A0J9XHA4"/>
<feature type="compositionally biased region" description="Pro residues" evidence="1">
    <location>
        <begin position="647"/>
        <end position="656"/>
    </location>
</feature>
<dbReference type="EMBL" id="CCBN010000017">
    <property type="protein sequence ID" value="CDO56939.1"/>
    <property type="molecule type" value="Genomic_DNA"/>
</dbReference>
<evidence type="ECO:0000259" key="2">
    <source>
        <dbReference type="Pfam" id="PF09431"/>
    </source>
</evidence>
<keyword evidence="4" id="KW-1185">Reference proteome</keyword>
<accession>A0A0J9XHA4</accession>
<dbReference type="PANTHER" id="PTHR13357">
    <property type="entry name" value="SH3 ADAPTER PROTEIN SPIN90 NCK INTERACTING PROTEIN WITH SH3 DOMAIN"/>
    <property type="match status" value="1"/>
</dbReference>
<feature type="compositionally biased region" description="Polar residues" evidence="1">
    <location>
        <begin position="440"/>
        <end position="453"/>
    </location>
</feature>